<dbReference type="SMART" id="SM00331">
    <property type="entry name" value="PP2C_SIG"/>
    <property type="match status" value="1"/>
</dbReference>
<dbReference type="EMBL" id="CAJVAX010000001">
    <property type="protein sequence ID" value="CAG7606964.1"/>
    <property type="molecule type" value="Genomic_DNA"/>
</dbReference>
<evidence type="ECO:0000256" key="1">
    <source>
        <dbReference type="ARBA" id="ARBA00022801"/>
    </source>
</evidence>
<name>A0A9W4E2F2_9ACTN</name>
<organism evidence="4 5">
    <name type="scientific">Actinacidiphila bryophytorum</name>
    <dbReference type="NCBI Taxonomy" id="1436133"/>
    <lineage>
        <taxon>Bacteria</taxon>
        <taxon>Bacillati</taxon>
        <taxon>Actinomycetota</taxon>
        <taxon>Actinomycetes</taxon>
        <taxon>Kitasatosporales</taxon>
        <taxon>Streptomycetaceae</taxon>
        <taxon>Actinacidiphila</taxon>
    </lineage>
</organism>
<dbReference type="PANTHER" id="PTHR43156">
    <property type="entry name" value="STAGE II SPORULATION PROTEIN E-RELATED"/>
    <property type="match status" value="1"/>
</dbReference>
<keyword evidence="2" id="KW-0812">Transmembrane</keyword>
<sequence length="358" mass="37400">MLAALAVVGLLLLIDVLSGPGIRIGGLMVGVPAVCAVFLSPVRVLVVAGVTLASVVVAARDNGQLGTANFPVALTAVVLISATSVAAAAVRQRRERELAQSRWVAATTQRTLLKPLPERVGPVNLRSMYLAADKESAVGGDVYAAVRTVDGGARILVGDAEGKGLSAVELGSSLVRAFLRATRTGVPLEQLPGWLDGSLREDITDIALAAPVPAGRAAPTPPLEGFVTAVAAEVSQDGAALRILDLGHPPPLLLRHGEVITLDRQEPALPLGLGDLAEDTHTVGAYRMEIGDILLLYTDGVIEARNAAGEFYPLAERLRRWPSCTCDDLLTAITEDLARHVAAPRGDDVAMVTVQRTV</sequence>
<dbReference type="InterPro" id="IPR036457">
    <property type="entry name" value="PPM-type-like_dom_sf"/>
</dbReference>
<keyword evidence="2" id="KW-0472">Membrane</keyword>
<dbReference type="GO" id="GO:0016791">
    <property type="term" value="F:phosphatase activity"/>
    <property type="evidence" value="ECO:0007669"/>
    <property type="project" value="TreeGrafter"/>
</dbReference>
<evidence type="ECO:0000256" key="2">
    <source>
        <dbReference type="SAM" id="Phobius"/>
    </source>
</evidence>
<dbReference type="Gene3D" id="3.60.40.10">
    <property type="entry name" value="PPM-type phosphatase domain"/>
    <property type="match status" value="1"/>
</dbReference>
<keyword evidence="2" id="KW-1133">Transmembrane helix</keyword>
<feature type="transmembrane region" description="Helical" evidence="2">
    <location>
        <begin position="28"/>
        <end position="58"/>
    </location>
</feature>
<gene>
    <name evidence="4" type="ORF">SBRY_10990</name>
</gene>
<dbReference type="Proteomes" id="UP001153328">
    <property type="component" value="Unassembled WGS sequence"/>
</dbReference>
<feature type="domain" description="PPM-type phosphatase" evidence="3">
    <location>
        <begin position="123"/>
        <end position="356"/>
    </location>
</feature>
<evidence type="ECO:0000313" key="4">
    <source>
        <dbReference type="EMBL" id="CAG7606964.1"/>
    </source>
</evidence>
<dbReference type="PANTHER" id="PTHR43156:SF2">
    <property type="entry name" value="STAGE II SPORULATION PROTEIN E"/>
    <property type="match status" value="1"/>
</dbReference>
<feature type="transmembrane region" description="Helical" evidence="2">
    <location>
        <begin position="70"/>
        <end position="90"/>
    </location>
</feature>
<comment type="caution">
    <text evidence="4">The sequence shown here is derived from an EMBL/GenBank/DDBJ whole genome shotgun (WGS) entry which is preliminary data.</text>
</comment>
<reference evidence="4" key="1">
    <citation type="submission" date="2021-06" db="EMBL/GenBank/DDBJ databases">
        <authorList>
            <person name="Arsene-Ploetze F."/>
        </authorList>
    </citation>
    <scope>NUCLEOTIDE SEQUENCE</scope>
    <source>
        <strain evidence="4">SBRY1</strain>
    </source>
</reference>
<evidence type="ECO:0000259" key="3">
    <source>
        <dbReference type="SMART" id="SM00331"/>
    </source>
</evidence>
<protein>
    <submittedName>
        <fullName evidence="4">Stage II sporulation protein E (SpoIIE)</fullName>
    </submittedName>
</protein>
<proteinExistence type="predicted"/>
<keyword evidence="1" id="KW-0378">Hydrolase</keyword>
<keyword evidence="5" id="KW-1185">Reference proteome</keyword>
<dbReference type="InterPro" id="IPR052016">
    <property type="entry name" value="Bact_Sigma-Reg"/>
</dbReference>
<accession>A0A9W4E2F2</accession>
<dbReference type="RefSeq" id="WP_205043364.1">
    <property type="nucleotide sequence ID" value="NZ_CAJVAX010000001.1"/>
</dbReference>
<dbReference type="SUPFAM" id="SSF81606">
    <property type="entry name" value="PP2C-like"/>
    <property type="match status" value="1"/>
</dbReference>
<dbReference type="AlphaFoldDB" id="A0A9W4E2F2"/>
<dbReference type="InterPro" id="IPR001932">
    <property type="entry name" value="PPM-type_phosphatase-like_dom"/>
</dbReference>
<dbReference type="Pfam" id="PF07228">
    <property type="entry name" value="SpoIIE"/>
    <property type="match status" value="1"/>
</dbReference>
<evidence type="ECO:0000313" key="5">
    <source>
        <dbReference type="Proteomes" id="UP001153328"/>
    </source>
</evidence>